<keyword evidence="1" id="KW-0472">Membrane</keyword>
<name>A0A397WP63_9ARCH</name>
<evidence type="ECO:0000256" key="1">
    <source>
        <dbReference type="SAM" id="Phobius"/>
    </source>
</evidence>
<organism evidence="2 3">
    <name type="scientific">Candidatus Nanoclepta minutus</name>
    <dbReference type="NCBI Taxonomy" id="1940235"/>
    <lineage>
        <taxon>Archaea</taxon>
        <taxon>Nanobdellota</taxon>
        <taxon>Candidatus Nanoclepta</taxon>
    </lineage>
</organism>
<dbReference type="Proteomes" id="UP000266622">
    <property type="component" value="Unassembled WGS sequence"/>
</dbReference>
<accession>A0A397WP63</accession>
<dbReference type="AlphaFoldDB" id="A0A397WP63"/>
<protein>
    <submittedName>
        <fullName evidence="2">Uncharacterized protein</fullName>
    </submittedName>
</protein>
<keyword evidence="1" id="KW-1133">Transmembrane helix</keyword>
<proteinExistence type="predicted"/>
<gene>
    <name evidence="2" type="ORF">BXU00_01210</name>
</gene>
<comment type="caution">
    <text evidence="2">The sequence shown here is derived from an EMBL/GenBank/DDBJ whole genome shotgun (WGS) entry which is preliminary data.</text>
</comment>
<feature type="transmembrane region" description="Helical" evidence="1">
    <location>
        <begin position="5"/>
        <end position="23"/>
    </location>
</feature>
<sequence>MRSFIYLVEIILVTILLISYLTYLSPTSSPREYVEKLSREYEISTLCASISRILQNDLDILEVGILNYVSFSSFLKSFSQRIKRYETLRVSFDPSYGCIAILYPFPNIESYYFLSSNSAYFTVVNYENYPCSFNADRDWKYIKLDSIGNPNISIYLIKENLTNLDIYSIFVFDSYGNPIEIEYVSKDMYSINISLDPNYQTQIIKFPIYILFRVKGQSSYPDLIYLKGRYTNLTSIVGNTIYQAEPEYANWLTIYINTSCIKKGYLTFKYNILPSKIQTLSDIQANNCYSPMNVTYFKGKFFEYYPLDIEKLMITDRPKSLDYTCNILVKSGLSLSEFTVYGS</sequence>
<keyword evidence="1" id="KW-0812">Transmembrane</keyword>
<dbReference type="EMBL" id="MWMI01000002">
    <property type="protein sequence ID" value="RIB35367.1"/>
    <property type="molecule type" value="Genomic_DNA"/>
</dbReference>
<reference evidence="2 3" key="1">
    <citation type="journal article" date="2018" name="Syst. Appl. Microbiol.">
        <title>A new symbiotic nanoarchaeote (Candidatus Nanoclepta minutus) and its host (Zestosphaera tikiterensis gen. nov., sp. nov.) from a New Zealand hot spring.</title>
        <authorList>
            <person name="St John E."/>
            <person name="Liu Y."/>
            <person name="Podar M."/>
            <person name="Stott M.B."/>
            <person name="Meneghin J."/>
            <person name="Chen Z."/>
            <person name="Lagutin K."/>
            <person name="Mitchell K."/>
            <person name="Reysenbach A.L."/>
        </authorList>
    </citation>
    <scope>NUCLEOTIDE SEQUENCE [LARGE SCALE GENOMIC DNA]</scope>
    <source>
        <strain evidence="2">NZ3</strain>
    </source>
</reference>
<evidence type="ECO:0000313" key="3">
    <source>
        <dbReference type="Proteomes" id="UP000266622"/>
    </source>
</evidence>
<evidence type="ECO:0000313" key="2">
    <source>
        <dbReference type="EMBL" id="RIB35367.1"/>
    </source>
</evidence>